<keyword evidence="3" id="KW-1185">Reference proteome</keyword>
<evidence type="ECO:0000313" key="2">
    <source>
        <dbReference type="EMBL" id="GKV28158.1"/>
    </source>
</evidence>
<name>A0AAV5KUA2_9ROSI</name>
<feature type="compositionally biased region" description="Polar residues" evidence="1">
    <location>
        <begin position="197"/>
        <end position="208"/>
    </location>
</feature>
<sequence length="208" mass="22089">MPREFLTGSYKYLLGPRQKGHPEVQLRTEKDFWFGAITGGQSFTTFQPLGSYTASPTVKCESVLPTSLQLSPLTLQLTAALGLCCPATHRSPPLPFSSHLSPCNSPQPLALAAQQLTAHLQLSSKAAAGSFQPTSHHGGDSKYPQGPIIPRGELLFPTGMGTKAIFNPPPKIPARIPVPAIDGDGDGKGSPPPWGSLLSNHLGYTQSR</sequence>
<dbReference type="EMBL" id="BPVZ01000078">
    <property type="protein sequence ID" value="GKV28158.1"/>
    <property type="molecule type" value="Genomic_DNA"/>
</dbReference>
<evidence type="ECO:0000313" key="3">
    <source>
        <dbReference type="Proteomes" id="UP001054252"/>
    </source>
</evidence>
<proteinExistence type="predicted"/>
<feature type="region of interest" description="Disordered" evidence="1">
    <location>
        <begin position="127"/>
        <end position="151"/>
    </location>
</feature>
<comment type="caution">
    <text evidence="2">The sequence shown here is derived from an EMBL/GenBank/DDBJ whole genome shotgun (WGS) entry which is preliminary data.</text>
</comment>
<evidence type="ECO:0000256" key="1">
    <source>
        <dbReference type="SAM" id="MobiDB-lite"/>
    </source>
</evidence>
<protein>
    <submittedName>
        <fullName evidence="2">Uncharacterized protein</fullName>
    </submittedName>
</protein>
<organism evidence="2 3">
    <name type="scientific">Rubroshorea leprosula</name>
    <dbReference type="NCBI Taxonomy" id="152421"/>
    <lineage>
        <taxon>Eukaryota</taxon>
        <taxon>Viridiplantae</taxon>
        <taxon>Streptophyta</taxon>
        <taxon>Embryophyta</taxon>
        <taxon>Tracheophyta</taxon>
        <taxon>Spermatophyta</taxon>
        <taxon>Magnoliopsida</taxon>
        <taxon>eudicotyledons</taxon>
        <taxon>Gunneridae</taxon>
        <taxon>Pentapetalae</taxon>
        <taxon>rosids</taxon>
        <taxon>malvids</taxon>
        <taxon>Malvales</taxon>
        <taxon>Dipterocarpaceae</taxon>
        <taxon>Rubroshorea</taxon>
    </lineage>
</organism>
<dbReference type="AlphaFoldDB" id="A0AAV5KUA2"/>
<reference evidence="2 3" key="1">
    <citation type="journal article" date="2021" name="Commun. Biol.">
        <title>The genome of Shorea leprosula (Dipterocarpaceae) highlights the ecological relevance of drought in aseasonal tropical rainforests.</title>
        <authorList>
            <person name="Ng K.K.S."/>
            <person name="Kobayashi M.J."/>
            <person name="Fawcett J.A."/>
            <person name="Hatakeyama M."/>
            <person name="Paape T."/>
            <person name="Ng C.H."/>
            <person name="Ang C.C."/>
            <person name="Tnah L.H."/>
            <person name="Lee C.T."/>
            <person name="Nishiyama T."/>
            <person name="Sese J."/>
            <person name="O'Brien M.J."/>
            <person name="Copetti D."/>
            <person name="Mohd Noor M.I."/>
            <person name="Ong R.C."/>
            <person name="Putra M."/>
            <person name="Sireger I.Z."/>
            <person name="Indrioko S."/>
            <person name="Kosugi Y."/>
            <person name="Izuno A."/>
            <person name="Isagi Y."/>
            <person name="Lee S.L."/>
            <person name="Shimizu K.K."/>
        </authorList>
    </citation>
    <scope>NUCLEOTIDE SEQUENCE [LARGE SCALE GENOMIC DNA]</scope>
    <source>
        <strain evidence="2">214</strain>
    </source>
</reference>
<accession>A0AAV5KUA2</accession>
<dbReference type="Proteomes" id="UP001054252">
    <property type="component" value="Unassembled WGS sequence"/>
</dbReference>
<gene>
    <name evidence="2" type="ORF">SLEP1_g37244</name>
</gene>
<feature type="region of interest" description="Disordered" evidence="1">
    <location>
        <begin position="179"/>
        <end position="208"/>
    </location>
</feature>